<dbReference type="RefSeq" id="XP_007764973.1">
    <property type="nucleotide sequence ID" value="XM_007766783.1"/>
</dbReference>
<evidence type="ECO:0000313" key="1">
    <source>
        <dbReference type="EMBL" id="EIW85507.1"/>
    </source>
</evidence>
<comment type="caution">
    <text evidence="1">The sequence shown here is derived from an EMBL/GenBank/DDBJ whole genome shotgun (WGS) entry which is preliminary data.</text>
</comment>
<proteinExistence type="predicted"/>
<dbReference type="Gene3D" id="3.80.10.10">
    <property type="entry name" value="Ribonuclease Inhibitor"/>
    <property type="match status" value="1"/>
</dbReference>
<dbReference type="EMBL" id="JH711574">
    <property type="protein sequence ID" value="EIW85507.1"/>
    <property type="molecule type" value="Genomic_DNA"/>
</dbReference>
<evidence type="ECO:0008006" key="3">
    <source>
        <dbReference type="Google" id="ProtNLM"/>
    </source>
</evidence>
<dbReference type="GeneID" id="19200728"/>
<dbReference type="Proteomes" id="UP000053558">
    <property type="component" value="Unassembled WGS sequence"/>
</dbReference>
<accession>A0A5M3N2K1</accession>
<gene>
    <name evidence="1" type="ORF">CONPUDRAFT_135225</name>
</gene>
<name>A0A5M3N2K1_CONPW</name>
<evidence type="ECO:0000313" key="2">
    <source>
        <dbReference type="Proteomes" id="UP000053558"/>
    </source>
</evidence>
<keyword evidence="2" id="KW-1185">Reference proteome</keyword>
<organism evidence="1 2">
    <name type="scientific">Coniophora puteana (strain RWD-64-598)</name>
    <name type="common">Brown rot fungus</name>
    <dbReference type="NCBI Taxonomy" id="741705"/>
    <lineage>
        <taxon>Eukaryota</taxon>
        <taxon>Fungi</taxon>
        <taxon>Dikarya</taxon>
        <taxon>Basidiomycota</taxon>
        <taxon>Agaricomycotina</taxon>
        <taxon>Agaricomycetes</taxon>
        <taxon>Agaricomycetidae</taxon>
        <taxon>Boletales</taxon>
        <taxon>Coniophorineae</taxon>
        <taxon>Coniophoraceae</taxon>
        <taxon>Coniophora</taxon>
    </lineage>
</organism>
<dbReference type="InterPro" id="IPR032675">
    <property type="entry name" value="LRR_dom_sf"/>
</dbReference>
<dbReference type="KEGG" id="cput:CONPUDRAFT_135225"/>
<dbReference type="AlphaFoldDB" id="A0A5M3N2K1"/>
<dbReference type="OMA" id="WDEDDLW"/>
<sequence>MKDIRPLLNCLPEGLILQQRHRVFDQIIECSLLRPFTPSDWAIFRRYSSRILELGTVPSDNVSDRDFRKEFGFSEELLRALTRPLAPEPLFPRLRSLKWCNFWTKGFDFVKVILGPSITSLVIRPPSSEKHNVDILAMLSTACPCIKTFEWKHSNHSEPSMEEVDVVSRLVCSWHELEEVICWALNSTAIQHLASLPSLRKLSFRPHGISFPVLSSPTFPFVKVLDIASPYHQSLSVVAAFIGQCRSSPTSLIARGDKATTISMQELLTALLEQLDKSRLSDLHIQETDSETEIPLKLSSFKLAFQFCSLSTVRIDSGRAVELDDEALLEMADAWPNIITLEINDRRGWKPQSDVSLYGLRAMLQRLPVLQKLSIAVDTVLLRRSRIIEDDRYGQFRVTRPFDIHVEDSWVYEDDVAEVAAFFSDLFPEMNDPGSFSYFAFAKDILDEIEPADEVRAVRARWNIVVQTILTMNRIRRRELGLIAGVSIDPCCINGTGALHATRA</sequence>
<dbReference type="OrthoDB" id="2664719at2759"/>
<reference evidence="2" key="1">
    <citation type="journal article" date="2012" name="Science">
        <title>The Paleozoic origin of enzymatic lignin decomposition reconstructed from 31 fungal genomes.</title>
        <authorList>
            <person name="Floudas D."/>
            <person name="Binder M."/>
            <person name="Riley R."/>
            <person name="Barry K."/>
            <person name="Blanchette R.A."/>
            <person name="Henrissat B."/>
            <person name="Martinez A.T."/>
            <person name="Otillar R."/>
            <person name="Spatafora J.W."/>
            <person name="Yadav J.S."/>
            <person name="Aerts A."/>
            <person name="Benoit I."/>
            <person name="Boyd A."/>
            <person name="Carlson A."/>
            <person name="Copeland A."/>
            <person name="Coutinho P.M."/>
            <person name="de Vries R.P."/>
            <person name="Ferreira P."/>
            <person name="Findley K."/>
            <person name="Foster B."/>
            <person name="Gaskell J."/>
            <person name="Glotzer D."/>
            <person name="Gorecki P."/>
            <person name="Heitman J."/>
            <person name="Hesse C."/>
            <person name="Hori C."/>
            <person name="Igarashi K."/>
            <person name="Jurgens J.A."/>
            <person name="Kallen N."/>
            <person name="Kersten P."/>
            <person name="Kohler A."/>
            <person name="Kuees U."/>
            <person name="Kumar T.K.A."/>
            <person name="Kuo A."/>
            <person name="LaButti K."/>
            <person name="Larrondo L.F."/>
            <person name="Lindquist E."/>
            <person name="Ling A."/>
            <person name="Lombard V."/>
            <person name="Lucas S."/>
            <person name="Lundell T."/>
            <person name="Martin R."/>
            <person name="McLaughlin D.J."/>
            <person name="Morgenstern I."/>
            <person name="Morin E."/>
            <person name="Murat C."/>
            <person name="Nagy L.G."/>
            <person name="Nolan M."/>
            <person name="Ohm R.A."/>
            <person name="Patyshakuliyeva A."/>
            <person name="Rokas A."/>
            <person name="Ruiz-Duenas F.J."/>
            <person name="Sabat G."/>
            <person name="Salamov A."/>
            <person name="Samejima M."/>
            <person name="Schmutz J."/>
            <person name="Slot J.C."/>
            <person name="St John F."/>
            <person name="Stenlid J."/>
            <person name="Sun H."/>
            <person name="Sun S."/>
            <person name="Syed K."/>
            <person name="Tsang A."/>
            <person name="Wiebenga A."/>
            <person name="Young D."/>
            <person name="Pisabarro A."/>
            <person name="Eastwood D.C."/>
            <person name="Martin F."/>
            <person name="Cullen D."/>
            <person name="Grigoriev I.V."/>
            <person name="Hibbett D.S."/>
        </authorList>
    </citation>
    <scope>NUCLEOTIDE SEQUENCE [LARGE SCALE GENOMIC DNA]</scope>
    <source>
        <strain evidence="2">RWD-64-598 SS2</strain>
    </source>
</reference>
<protein>
    <recommendedName>
        <fullName evidence="3">F-box domain-containing protein</fullName>
    </recommendedName>
</protein>